<evidence type="ECO:0000256" key="1">
    <source>
        <dbReference type="SAM" id="Coils"/>
    </source>
</evidence>
<evidence type="ECO:0000313" key="4">
    <source>
        <dbReference type="ZFIN" id="ZDB-GENE-131127-619"/>
    </source>
</evidence>
<organism evidence="2 3">
    <name type="scientific">Danio rerio</name>
    <name type="common">Zebrafish</name>
    <name type="synonym">Brachydanio rerio</name>
    <dbReference type="NCBI Taxonomy" id="7955"/>
    <lineage>
        <taxon>Eukaryota</taxon>
        <taxon>Metazoa</taxon>
        <taxon>Chordata</taxon>
        <taxon>Craniata</taxon>
        <taxon>Vertebrata</taxon>
        <taxon>Euteleostomi</taxon>
        <taxon>Actinopterygii</taxon>
        <taxon>Neopterygii</taxon>
        <taxon>Teleostei</taxon>
        <taxon>Ostariophysi</taxon>
        <taxon>Cypriniformes</taxon>
        <taxon>Danionidae</taxon>
        <taxon>Danioninae</taxon>
        <taxon>Danio</taxon>
    </lineage>
</organism>
<dbReference type="InterPro" id="IPR037391">
    <property type="entry name" value="PMF1-bd"/>
</dbReference>
<name>A0AB32TVB4_DANRE</name>
<dbReference type="Gene3D" id="1.10.287.1490">
    <property type="match status" value="1"/>
</dbReference>
<feature type="coiled-coil region" evidence="1">
    <location>
        <begin position="603"/>
        <end position="843"/>
    </location>
</feature>
<keyword evidence="2" id="KW-1185">Reference proteome</keyword>
<keyword evidence="1" id="KW-0175">Coiled coil</keyword>
<dbReference type="AGR" id="ZFIN:ZDB-GENE-131127-619"/>
<dbReference type="SUPFAM" id="SSF57997">
    <property type="entry name" value="Tropomyosin"/>
    <property type="match status" value="1"/>
</dbReference>
<feature type="coiled-coil region" evidence="1">
    <location>
        <begin position="1022"/>
        <end position="1049"/>
    </location>
</feature>
<feature type="coiled-coil region" evidence="1">
    <location>
        <begin position="391"/>
        <end position="453"/>
    </location>
</feature>
<feature type="coiled-coil region" evidence="1">
    <location>
        <begin position="37"/>
        <end position="95"/>
    </location>
</feature>
<feature type="coiled-coil region" evidence="1">
    <location>
        <begin position="270"/>
        <end position="311"/>
    </location>
</feature>
<feature type="coiled-coil region" evidence="1">
    <location>
        <begin position="914"/>
        <end position="941"/>
    </location>
</feature>
<dbReference type="CTD" id="83449"/>
<feature type="coiled-coil region" evidence="1">
    <location>
        <begin position="489"/>
        <end position="544"/>
    </location>
</feature>
<dbReference type="Proteomes" id="UP000000437">
    <property type="component" value="Chromosome 7"/>
</dbReference>
<feature type="coiled-coil region" evidence="1">
    <location>
        <begin position="119"/>
        <end position="201"/>
    </location>
</feature>
<reference evidence="3" key="1">
    <citation type="submission" date="2025-08" db="UniProtKB">
        <authorList>
            <consortium name="RefSeq"/>
        </authorList>
    </citation>
    <scope>IDENTIFICATION</scope>
    <source>
        <strain evidence="3">Tuebingen</strain>
        <tissue evidence="3">Fibroblasts and whole tissue</tissue>
    </source>
</reference>
<feature type="coiled-coil region" evidence="1">
    <location>
        <begin position="1110"/>
        <end position="1158"/>
    </location>
</feature>
<evidence type="ECO:0000313" key="3">
    <source>
        <dbReference type="RefSeq" id="XP_068078879.1"/>
    </source>
</evidence>
<dbReference type="ZFIN" id="ZDB-GENE-131127-619">
    <property type="gene designation" value="pmfbp1"/>
</dbReference>
<dbReference type="PANTHER" id="PTHR18881">
    <property type="entry name" value="POLYAMINE-MODULATED FACTOR 1-BINDING PROTEIN 1-RELATED"/>
    <property type="match status" value="1"/>
</dbReference>
<dbReference type="PANTHER" id="PTHR18881:SF2">
    <property type="entry name" value="POLYAMINE-MODULATED FACTOR 1-BINDING PROTEIN 1"/>
    <property type="match status" value="1"/>
</dbReference>
<proteinExistence type="predicted"/>
<accession>A0AB32TVB4</accession>
<dbReference type="AlphaFoldDB" id="A0AB32TVB4"/>
<protein>
    <submittedName>
        <fullName evidence="3">Polyamine-modulated factor 1-binding protein 1 isoform X1</fullName>
    </submittedName>
</protein>
<dbReference type="GeneID" id="101886040"/>
<dbReference type="RefSeq" id="XP_068078879.1">
    <property type="nucleotide sequence ID" value="XM_068222778.1"/>
</dbReference>
<sequence>MMEDREALILELQDVITELHQEMSLKEQHELQQLQQLLQLDARVKELQQQEQRSEETIAQLRLELAERAENNSVVQNVDEQIQRLEEEVSRLKSCQQSSVNPQDVRGLWRAQEELTVREKEWQKERSFLLEQLNSLRKELHSATIREEEHRLKVLQIDELQREVDKTLAVLEKEREDCVKAEELQRLKEEQLKDKVKHQEELVKAAFDQKHKELKEWRKRWYSVSESLRHAHTLLQQAQDSRDRAVGSLKIQQDKNHSLQDDLHKLHITLVEKESTVSRLKRELQDAEHQRELLDSRVTELNCEIQQQKKDCRPQTEPDEIAGQMQEVWSSREKAAALQKELSRLQVILKHREELIEENNLKTTQLQRDTDCLHKQASCREATLRCQDSELIELKAGLQEAEKMATDAEARLQPLTESLQICKHKYQTCLSKIAQLQNTLHSQEEDLKEAHSQVALREEQLLHLRAQVVCLQEDLQVHRTQLETGDDAITTLSQKLRDTERELEHSRKHTQECELLISTHRDTAEKLQRQVEDQEETLVKMQADFSIYRATHIHSDSDYESQLSRVQELEHALFQSLERCGHSAQELRVCQLEMARHKDCSPAEEMQRLQEQLRKLQADAADEVHRQAQVDSLEQKVANLEGELQAAQRQCDQAIQKRDALLRQSEADLLQARDKIRGRAAEAERQAAAARGLEADLQRAKKEKRQKEKECASLKTQLLQLREQLKEANTTCRDTGQELMRQQEKLQLLEGGQRLTQDQLSERVAELLEAEKAHRKLQAELKRTTDSLENTQLELQDSRSLLEHLKAEVSSSRQDLLGAQHEAAKLQQEKQQIREELNVCRESLLAMQSKLSEQENLINPLQLLNLSLQEEGVKLQKELQICRRELESRHTQQQKHQQEMSCLQAVVCRLKLELEQQQESLKQADQRSRELRLELSTAQASQKDYMELLAEYSREVSVQRSEQSRLIQVTEDRAALEERVRLMTADLHRERTHNRSSQEEARACEGRLAELHTQLSHSEQWAQQQTRALQDREEELLMLKMEMVSLRENYTATLSQVEVLNSQMDSVNQKYSSAVCEADVLRQCLGDARTDSSRLHRESELVVTNVNQWVKEQKHTNEKLALKIKEQSRKIIHLTAERDHLQENVKGLQGEIRRLKTRENGGTAYQVMKAEEDEALPVCLD</sequence>
<gene>
    <name evidence="3 4" type="primary">pmfbp1</name>
</gene>
<evidence type="ECO:0000313" key="2">
    <source>
        <dbReference type="Proteomes" id="UP000000437"/>
    </source>
</evidence>